<keyword evidence="5" id="KW-1185">Reference proteome</keyword>
<dbReference type="OrthoDB" id="10020332at2759"/>
<dbReference type="Gene3D" id="2.120.10.30">
    <property type="entry name" value="TolB, C-terminal domain"/>
    <property type="match status" value="2"/>
</dbReference>
<dbReference type="SUPFAM" id="SSF101898">
    <property type="entry name" value="NHL repeat"/>
    <property type="match status" value="1"/>
</dbReference>
<feature type="compositionally biased region" description="Basic and acidic residues" evidence="3">
    <location>
        <begin position="538"/>
        <end position="557"/>
    </location>
</feature>
<gene>
    <name evidence="4" type="ORF">QVE165_LOCUS11051</name>
</gene>
<organism evidence="4 5">
    <name type="scientific">Adineta steineri</name>
    <dbReference type="NCBI Taxonomy" id="433720"/>
    <lineage>
        <taxon>Eukaryota</taxon>
        <taxon>Metazoa</taxon>
        <taxon>Spiralia</taxon>
        <taxon>Gnathifera</taxon>
        <taxon>Rotifera</taxon>
        <taxon>Eurotatoria</taxon>
        <taxon>Bdelloidea</taxon>
        <taxon>Adinetida</taxon>
        <taxon>Adinetidae</taxon>
        <taxon>Adineta</taxon>
    </lineage>
</organism>
<reference evidence="4" key="1">
    <citation type="submission" date="2021-02" db="EMBL/GenBank/DDBJ databases">
        <authorList>
            <person name="Nowell W R."/>
        </authorList>
    </citation>
    <scope>NUCLEOTIDE SEQUENCE</scope>
</reference>
<evidence type="ECO:0000256" key="3">
    <source>
        <dbReference type="SAM" id="MobiDB-lite"/>
    </source>
</evidence>
<feature type="compositionally biased region" description="Low complexity" evidence="3">
    <location>
        <begin position="91"/>
        <end position="102"/>
    </location>
</feature>
<protein>
    <submittedName>
        <fullName evidence="4">Uncharacterized protein</fullName>
    </submittedName>
</protein>
<dbReference type="Pfam" id="PF01436">
    <property type="entry name" value="NHL"/>
    <property type="match status" value="1"/>
</dbReference>
<name>A0A814BRI6_9BILA</name>
<feature type="region of interest" description="Disordered" evidence="3">
    <location>
        <begin position="74"/>
        <end position="164"/>
    </location>
</feature>
<dbReference type="InterPro" id="IPR011042">
    <property type="entry name" value="6-blade_b-propeller_TolB-like"/>
</dbReference>
<dbReference type="InterPro" id="IPR001258">
    <property type="entry name" value="NHL_repeat"/>
</dbReference>
<comment type="caution">
    <text evidence="4">The sequence shown here is derived from an EMBL/GenBank/DDBJ whole genome shotgun (WGS) entry which is preliminary data.</text>
</comment>
<sequence>MADEFDPLKQTDKKPLEELYATVQKKPVHNDDDLLRPEYESVLKRIPIQTPVTPTEKQLPQDIYQKLDFISNAPKAPVRSTNPFNDEVQKSSSSSLSSAASPPQSPPPKAFTPPPPPITRASEGQASSSYWDNQDERYHQDYEPRPAPPPYYSEEYYEDDSSYRKKRISSTIDRIIQRFPALGLFYKPSTPPEVYETEQAQEYVEEYVEDDQVPQLVDATTLSRELTADELSLNERYSNKSRTQIINLQVKDQTQPVDVSIHHDSYTIYSCDVGRSVVEIFDMYGKLQHVIDDNTTSKFQPTAIVVGFDGTVVVASHFNHRLHMYSPESEHDDSHAEYAEGYHYRQYKLGAPGHGMHEFHHPAGMSIDYSDGYLYICDRGNYRIQVIRPEGVCERVIDLLLNSDSLEQLSPVQLAIQQHGDQIVCLIGKGDAICFIPKYTNGEVYVDALYITDNDGLGLLGASGIAIDHNDRIFISDTGHNRIVICTSEGGYITHFGTEGSGPGELKRPCGLDITADGTIVVADSGNKRLQLFGSIREQADEEPKKSTTESSDDGKF</sequence>
<feature type="compositionally biased region" description="Polar residues" evidence="3">
    <location>
        <begin position="122"/>
        <end position="132"/>
    </location>
</feature>
<dbReference type="PANTHER" id="PTHR24104">
    <property type="entry name" value="E3 UBIQUITIN-PROTEIN LIGASE NHLRC1-RELATED"/>
    <property type="match status" value="1"/>
</dbReference>
<dbReference type="GO" id="GO:0008270">
    <property type="term" value="F:zinc ion binding"/>
    <property type="evidence" value="ECO:0007669"/>
    <property type="project" value="UniProtKB-KW"/>
</dbReference>
<feature type="repeat" description="NHL" evidence="2">
    <location>
        <begin position="346"/>
        <end position="390"/>
    </location>
</feature>
<dbReference type="GO" id="GO:0000209">
    <property type="term" value="P:protein polyubiquitination"/>
    <property type="evidence" value="ECO:0007669"/>
    <property type="project" value="TreeGrafter"/>
</dbReference>
<keyword evidence="1" id="KW-0677">Repeat</keyword>
<feature type="repeat" description="NHL" evidence="2">
    <location>
        <begin position="496"/>
        <end position="536"/>
    </location>
</feature>
<proteinExistence type="predicted"/>
<dbReference type="PROSITE" id="PS51125">
    <property type="entry name" value="NHL"/>
    <property type="match status" value="2"/>
</dbReference>
<dbReference type="InterPro" id="IPR050952">
    <property type="entry name" value="TRIM-NHL_E3_ligases"/>
</dbReference>
<evidence type="ECO:0000313" key="4">
    <source>
        <dbReference type="EMBL" id="CAF0930142.1"/>
    </source>
</evidence>
<dbReference type="EMBL" id="CAJNOM010000053">
    <property type="protein sequence ID" value="CAF0930142.1"/>
    <property type="molecule type" value="Genomic_DNA"/>
</dbReference>
<accession>A0A814BRI6</accession>
<dbReference type="Pfam" id="PF17170">
    <property type="entry name" value="DUF5128"/>
    <property type="match status" value="1"/>
</dbReference>
<evidence type="ECO:0000256" key="2">
    <source>
        <dbReference type="PROSITE-ProRule" id="PRU00504"/>
    </source>
</evidence>
<dbReference type="PANTHER" id="PTHR24104:SF25">
    <property type="entry name" value="PROTEIN LIN-41"/>
    <property type="match status" value="1"/>
</dbReference>
<dbReference type="GO" id="GO:0061630">
    <property type="term" value="F:ubiquitin protein ligase activity"/>
    <property type="evidence" value="ECO:0007669"/>
    <property type="project" value="TreeGrafter"/>
</dbReference>
<dbReference type="GO" id="GO:0043161">
    <property type="term" value="P:proteasome-mediated ubiquitin-dependent protein catabolic process"/>
    <property type="evidence" value="ECO:0007669"/>
    <property type="project" value="TreeGrafter"/>
</dbReference>
<feature type="compositionally biased region" description="Pro residues" evidence="3">
    <location>
        <begin position="103"/>
        <end position="118"/>
    </location>
</feature>
<feature type="region of interest" description="Disordered" evidence="3">
    <location>
        <begin position="535"/>
        <end position="557"/>
    </location>
</feature>
<dbReference type="CDD" id="cd05819">
    <property type="entry name" value="NHL"/>
    <property type="match status" value="1"/>
</dbReference>
<dbReference type="Proteomes" id="UP000663832">
    <property type="component" value="Unassembled WGS sequence"/>
</dbReference>
<evidence type="ECO:0000313" key="5">
    <source>
        <dbReference type="Proteomes" id="UP000663832"/>
    </source>
</evidence>
<feature type="compositionally biased region" description="Basic and acidic residues" evidence="3">
    <location>
        <begin position="134"/>
        <end position="144"/>
    </location>
</feature>
<evidence type="ECO:0000256" key="1">
    <source>
        <dbReference type="ARBA" id="ARBA00022737"/>
    </source>
</evidence>
<dbReference type="AlphaFoldDB" id="A0A814BRI6"/>